<evidence type="ECO:0000256" key="13">
    <source>
        <dbReference type="SAM" id="SignalP"/>
    </source>
</evidence>
<feature type="domain" description="TonB-dependent receptor-like beta-barrel" evidence="14">
    <location>
        <begin position="247"/>
        <end position="771"/>
    </location>
</feature>
<evidence type="ECO:0000256" key="3">
    <source>
        <dbReference type="ARBA" id="ARBA00022448"/>
    </source>
</evidence>
<dbReference type="InterPro" id="IPR039426">
    <property type="entry name" value="TonB-dep_rcpt-like"/>
</dbReference>
<evidence type="ECO:0000256" key="6">
    <source>
        <dbReference type="ARBA" id="ARBA00023077"/>
    </source>
</evidence>
<dbReference type="PANTHER" id="PTHR30069">
    <property type="entry name" value="TONB-DEPENDENT OUTER MEMBRANE RECEPTOR"/>
    <property type="match status" value="1"/>
</dbReference>
<name>A0ABU1Z972_9BURK</name>
<dbReference type="PROSITE" id="PS52016">
    <property type="entry name" value="TONB_DEPENDENT_REC_3"/>
    <property type="match status" value="1"/>
</dbReference>
<dbReference type="Pfam" id="PF00593">
    <property type="entry name" value="TonB_dep_Rec_b-barrel"/>
    <property type="match status" value="1"/>
</dbReference>
<feature type="region of interest" description="Disordered" evidence="12">
    <location>
        <begin position="486"/>
        <end position="510"/>
    </location>
</feature>
<dbReference type="PANTHER" id="PTHR30069:SF39">
    <property type="entry name" value="BLL6183 PROTEIN"/>
    <property type="match status" value="1"/>
</dbReference>
<keyword evidence="13" id="KW-0732">Signal</keyword>
<dbReference type="Pfam" id="PF07715">
    <property type="entry name" value="Plug"/>
    <property type="match status" value="1"/>
</dbReference>
<evidence type="ECO:0000256" key="5">
    <source>
        <dbReference type="ARBA" id="ARBA00022692"/>
    </source>
</evidence>
<evidence type="ECO:0000256" key="10">
    <source>
        <dbReference type="PROSITE-ProRule" id="PRU01360"/>
    </source>
</evidence>
<comment type="subcellular location">
    <subcellularLocation>
        <location evidence="1 10">Cell outer membrane</location>
        <topology evidence="1 10">Multi-pass membrane protein</topology>
    </subcellularLocation>
</comment>
<accession>A0ABU1Z972</accession>
<keyword evidence="9 10" id="KW-0998">Cell outer membrane</keyword>
<feature type="chain" id="PRO_5046510692" evidence="13">
    <location>
        <begin position="25"/>
        <end position="830"/>
    </location>
</feature>
<proteinExistence type="inferred from homology"/>
<dbReference type="EMBL" id="JAVDXQ010000003">
    <property type="protein sequence ID" value="MDR7297174.1"/>
    <property type="molecule type" value="Genomic_DNA"/>
</dbReference>
<dbReference type="InterPro" id="IPR000531">
    <property type="entry name" value="Beta-barrel_TonB"/>
</dbReference>
<reference evidence="16 17" key="1">
    <citation type="submission" date="2023-07" db="EMBL/GenBank/DDBJ databases">
        <title>Sorghum-associated microbial communities from plants grown in Nebraska, USA.</title>
        <authorList>
            <person name="Schachtman D."/>
        </authorList>
    </citation>
    <scope>NUCLEOTIDE SEQUENCE [LARGE SCALE GENOMIC DNA]</scope>
    <source>
        <strain evidence="16 17">BE310</strain>
    </source>
</reference>
<evidence type="ECO:0000256" key="4">
    <source>
        <dbReference type="ARBA" id="ARBA00022452"/>
    </source>
</evidence>
<gene>
    <name evidence="16" type="ORF">J2X16_002521</name>
</gene>
<evidence type="ECO:0000313" key="16">
    <source>
        <dbReference type="EMBL" id="MDR7297174.1"/>
    </source>
</evidence>
<keyword evidence="4 10" id="KW-1134">Transmembrane beta strand</keyword>
<dbReference type="Gene3D" id="2.170.130.10">
    <property type="entry name" value="TonB-dependent receptor, plug domain"/>
    <property type="match status" value="1"/>
</dbReference>
<keyword evidence="5 10" id="KW-0812">Transmembrane</keyword>
<dbReference type="InterPro" id="IPR037066">
    <property type="entry name" value="Plug_dom_sf"/>
</dbReference>
<keyword evidence="17" id="KW-1185">Reference proteome</keyword>
<evidence type="ECO:0000259" key="15">
    <source>
        <dbReference type="Pfam" id="PF07715"/>
    </source>
</evidence>
<keyword evidence="3 10" id="KW-0813">Transport</keyword>
<evidence type="ECO:0000256" key="12">
    <source>
        <dbReference type="SAM" id="MobiDB-lite"/>
    </source>
</evidence>
<keyword evidence="6 11" id="KW-0798">TonB box</keyword>
<feature type="signal peptide" evidence="13">
    <location>
        <begin position="1"/>
        <end position="24"/>
    </location>
</feature>
<keyword evidence="7 10" id="KW-0472">Membrane</keyword>
<dbReference type="Gene3D" id="2.40.170.20">
    <property type="entry name" value="TonB-dependent receptor, beta-barrel domain"/>
    <property type="match status" value="1"/>
</dbReference>
<dbReference type="RefSeq" id="WP_310345020.1">
    <property type="nucleotide sequence ID" value="NZ_JAVDXQ010000003.1"/>
</dbReference>
<dbReference type="InterPro" id="IPR036942">
    <property type="entry name" value="Beta-barrel_TonB_sf"/>
</dbReference>
<evidence type="ECO:0000256" key="7">
    <source>
        <dbReference type="ARBA" id="ARBA00023136"/>
    </source>
</evidence>
<protein>
    <submittedName>
        <fullName evidence="16">Outer membrane receptor protein involved in Fe transport</fullName>
    </submittedName>
</protein>
<evidence type="ECO:0000313" key="17">
    <source>
        <dbReference type="Proteomes" id="UP001180536"/>
    </source>
</evidence>
<evidence type="ECO:0000259" key="14">
    <source>
        <dbReference type="Pfam" id="PF00593"/>
    </source>
</evidence>
<dbReference type="SUPFAM" id="SSF56935">
    <property type="entry name" value="Porins"/>
    <property type="match status" value="1"/>
</dbReference>
<dbReference type="Proteomes" id="UP001180536">
    <property type="component" value="Unassembled WGS sequence"/>
</dbReference>
<comment type="similarity">
    <text evidence="2 10 11">Belongs to the TonB-dependent receptor family.</text>
</comment>
<comment type="caution">
    <text evidence="16">The sequence shown here is derived from an EMBL/GenBank/DDBJ whole genome shotgun (WGS) entry which is preliminary data.</text>
</comment>
<sequence>MKQRAFQRLRWAALALAVPAVAQAQVRLERVEVVALSPVPGVDVARDMIPAHVQTARSVDIERSQAPDLASFLNRRLGSVHLNEVQGNPLQPDVNFRGYTASPLLGTQQGLSLYLDGVRLNQPFGDVVSWDLIPKSAIASLSLNPGSNPLFGLNTLGGALAVQTKDGLKHPGTSLQALAGSHRRGAVEFEHGGSAADGRHWFVTGHQFDERGWRADSPSHASQLFAKLGQRSGDTDLTLTAALARTRLHGNGLQAQQLLERDRASVYTRPDITRNRAVLLNLALSHSLDAQWTLGGHAYARRITTATYNGDLNDDALDQSLYQPNAAERAALTAAGYSGFPAAGESVANTPFPKWRCIAQALLQDEPGEKCNGVIHQTRTRQRSQGFTVQLGHDGRLFGLKSRSLAGLALDASRSHFTQGSELGYLNPDRSITGVGAFGDGASGGSVDDAPYDTRVDLSGRTHTVSVFASTVLTVARDAHLTLSGRHNRSSVRNRDAITPGGGPGSLHGNHRFSRFNPALGLAFAPAAGLNAWASWSQGSRHPSSIELGCADPANPCKLPNAFAGDPPLKQVVTTTVEAGIRSSAGRGLAWSLGVFRADNRDDLLFVADDAAGFGYFKNFGKTRRQGVELGLSAQPAKGLTAGANLTLLDATYRSAEMVNGASNSRNDAALAGWPGVDGNIDIRPGDRIPLLPRRMLKLHADLDLGDAWTLGADAVAMSGAAARGNENGQHRPDGTYYLGAGRSAGYAVINIDAAWKPTQGLKLFVQLNNLLDRAYATAAQLGPTGFDAAGNFQSRPFAANAHGDRPLRHATFYAPGAPRSVAVGAKYSF</sequence>
<organism evidence="16 17">
    <name type="scientific">Pelomonas aquatica</name>
    <dbReference type="NCBI Taxonomy" id="431058"/>
    <lineage>
        <taxon>Bacteria</taxon>
        <taxon>Pseudomonadati</taxon>
        <taxon>Pseudomonadota</taxon>
        <taxon>Betaproteobacteria</taxon>
        <taxon>Burkholderiales</taxon>
        <taxon>Sphaerotilaceae</taxon>
        <taxon>Roseateles</taxon>
    </lineage>
</organism>
<dbReference type="InterPro" id="IPR012910">
    <property type="entry name" value="Plug_dom"/>
</dbReference>
<evidence type="ECO:0000256" key="8">
    <source>
        <dbReference type="ARBA" id="ARBA00023170"/>
    </source>
</evidence>
<keyword evidence="8 16" id="KW-0675">Receptor</keyword>
<evidence type="ECO:0000256" key="11">
    <source>
        <dbReference type="RuleBase" id="RU003357"/>
    </source>
</evidence>
<evidence type="ECO:0000256" key="1">
    <source>
        <dbReference type="ARBA" id="ARBA00004571"/>
    </source>
</evidence>
<evidence type="ECO:0000256" key="9">
    <source>
        <dbReference type="ARBA" id="ARBA00023237"/>
    </source>
</evidence>
<evidence type="ECO:0000256" key="2">
    <source>
        <dbReference type="ARBA" id="ARBA00009810"/>
    </source>
</evidence>
<feature type="domain" description="TonB-dependent receptor plug" evidence="15">
    <location>
        <begin position="49"/>
        <end position="159"/>
    </location>
</feature>